<dbReference type="OrthoDB" id="9782620at2"/>
<evidence type="ECO:0000256" key="7">
    <source>
        <dbReference type="ARBA" id="ARBA00023239"/>
    </source>
</evidence>
<keyword evidence="6" id="KW-0238">DNA-binding</keyword>
<organism evidence="9 10">
    <name type="scientific">Sandaracinomonas limnophila</name>
    <dbReference type="NCBI Taxonomy" id="1862386"/>
    <lineage>
        <taxon>Bacteria</taxon>
        <taxon>Pseudomonadati</taxon>
        <taxon>Bacteroidota</taxon>
        <taxon>Cytophagia</taxon>
        <taxon>Cytophagales</taxon>
        <taxon>Flectobacillaceae</taxon>
        <taxon>Sandaracinomonas</taxon>
    </lineage>
</organism>
<dbReference type="GO" id="GO:0008233">
    <property type="term" value="F:peptidase activity"/>
    <property type="evidence" value="ECO:0007669"/>
    <property type="project" value="UniProtKB-KW"/>
</dbReference>
<keyword evidence="7" id="KW-0456">Lyase</keyword>
<evidence type="ECO:0000256" key="4">
    <source>
        <dbReference type="ARBA" id="ARBA00022801"/>
    </source>
</evidence>
<sequence length="220" mass="25289">MCYYTDQQSSKKALESRFKAKGKFAEEQLVKGKVSGFTQAALPLITQGKPEEIQLIPWGLIPAWADEDQAKDFPSKTLNARTETVFEKPTFEPSILRQRCLVLVDGFFEWQHLGKEKTEWEISLVSEGPFALGGIYAIWTNPKTQMKQASFSILTTPANELMEEIHNTKKRMPLIIPLEKEADWVHGMPLEDLKGYFKPYSSEKMKARKVFRAQDQLRLF</sequence>
<comment type="similarity">
    <text evidence="1 8">Belongs to the SOS response-associated peptidase family.</text>
</comment>
<evidence type="ECO:0000313" key="9">
    <source>
        <dbReference type="EMBL" id="RVU27027.1"/>
    </source>
</evidence>
<evidence type="ECO:0000256" key="2">
    <source>
        <dbReference type="ARBA" id="ARBA00022670"/>
    </source>
</evidence>
<evidence type="ECO:0000256" key="1">
    <source>
        <dbReference type="ARBA" id="ARBA00008136"/>
    </source>
</evidence>
<evidence type="ECO:0000313" key="10">
    <source>
        <dbReference type="Proteomes" id="UP000282832"/>
    </source>
</evidence>
<dbReference type="GO" id="GO:0006508">
    <property type="term" value="P:proteolysis"/>
    <property type="evidence" value="ECO:0007669"/>
    <property type="project" value="UniProtKB-KW"/>
</dbReference>
<keyword evidence="4 8" id="KW-0378">Hydrolase</keyword>
<keyword evidence="2 8" id="KW-0645">Protease</keyword>
<dbReference type="InterPro" id="IPR003738">
    <property type="entry name" value="SRAP"/>
</dbReference>
<dbReference type="Proteomes" id="UP000282832">
    <property type="component" value="Unassembled WGS sequence"/>
</dbReference>
<dbReference type="InterPro" id="IPR036590">
    <property type="entry name" value="SRAP-like"/>
</dbReference>
<evidence type="ECO:0000256" key="6">
    <source>
        <dbReference type="ARBA" id="ARBA00023125"/>
    </source>
</evidence>
<dbReference type="EC" id="3.4.-.-" evidence="8"/>
<dbReference type="GO" id="GO:0003697">
    <property type="term" value="F:single-stranded DNA binding"/>
    <property type="evidence" value="ECO:0007669"/>
    <property type="project" value="InterPro"/>
</dbReference>
<dbReference type="Gene3D" id="3.90.1680.10">
    <property type="entry name" value="SOS response associated peptidase-like"/>
    <property type="match status" value="1"/>
</dbReference>
<dbReference type="GO" id="GO:0016829">
    <property type="term" value="F:lyase activity"/>
    <property type="evidence" value="ECO:0007669"/>
    <property type="project" value="UniProtKB-KW"/>
</dbReference>
<keyword evidence="5" id="KW-0190">Covalent protein-DNA linkage</keyword>
<evidence type="ECO:0000256" key="5">
    <source>
        <dbReference type="ARBA" id="ARBA00023124"/>
    </source>
</evidence>
<dbReference type="Pfam" id="PF02586">
    <property type="entry name" value="SRAP"/>
    <property type="match status" value="1"/>
</dbReference>
<name>A0A437PXQ2_9BACT</name>
<dbReference type="EMBL" id="SACY01000001">
    <property type="protein sequence ID" value="RVU27027.1"/>
    <property type="molecule type" value="Genomic_DNA"/>
</dbReference>
<reference evidence="9 10" key="1">
    <citation type="submission" date="2019-01" db="EMBL/GenBank/DDBJ databases">
        <authorList>
            <person name="Chen W.-M."/>
        </authorList>
    </citation>
    <scope>NUCLEOTIDE SEQUENCE [LARGE SCALE GENOMIC DNA]</scope>
    <source>
        <strain evidence="9 10">FSY-15</strain>
    </source>
</reference>
<dbReference type="AlphaFoldDB" id="A0A437PXQ2"/>
<proteinExistence type="inferred from homology"/>
<dbReference type="SUPFAM" id="SSF143081">
    <property type="entry name" value="BB1717-like"/>
    <property type="match status" value="1"/>
</dbReference>
<dbReference type="RefSeq" id="WP_127802578.1">
    <property type="nucleotide sequence ID" value="NZ_SACY01000001.1"/>
</dbReference>
<dbReference type="GO" id="GO:0106300">
    <property type="term" value="P:protein-DNA covalent cross-linking repair"/>
    <property type="evidence" value="ECO:0007669"/>
    <property type="project" value="InterPro"/>
</dbReference>
<dbReference type="PANTHER" id="PTHR13604:SF0">
    <property type="entry name" value="ABASIC SITE PROCESSING PROTEIN HMCES"/>
    <property type="match status" value="1"/>
</dbReference>
<gene>
    <name evidence="9" type="ORF">EOJ36_03250</name>
</gene>
<protein>
    <recommendedName>
        <fullName evidence="8">Abasic site processing protein</fullName>
        <ecNumber evidence="8">3.4.-.-</ecNumber>
    </recommendedName>
</protein>
<comment type="caution">
    <text evidence="9">The sequence shown here is derived from an EMBL/GenBank/DDBJ whole genome shotgun (WGS) entry which is preliminary data.</text>
</comment>
<evidence type="ECO:0000256" key="8">
    <source>
        <dbReference type="RuleBase" id="RU364100"/>
    </source>
</evidence>
<dbReference type="PANTHER" id="PTHR13604">
    <property type="entry name" value="DC12-RELATED"/>
    <property type="match status" value="1"/>
</dbReference>
<evidence type="ECO:0000256" key="3">
    <source>
        <dbReference type="ARBA" id="ARBA00022763"/>
    </source>
</evidence>
<keyword evidence="3" id="KW-0227">DNA damage</keyword>
<keyword evidence="10" id="KW-1185">Reference proteome</keyword>
<accession>A0A437PXQ2</accession>